<dbReference type="RefSeq" id="WP_172209963.1">
    <property type="nucleotide sequence ID" value="NZ_BLLI01000130.1"/>
</dbReference>
<dbReference type="AlphaFoldDB" id="A0A6A0BDH7"/>
<evidence type="ECO:0000313" key="5">
    <source>
        <dbReference type="Proteomes" id="UP000480303"/>
    </source>
</evidence>
<evidence type="ECO:0000259" key="3">
    <source>
        <dbReference type="Pfam" id="PF11611"/>
    </source>
</evidence>
<gene>
    <name evidence="4" type="ORF">Hs30E_20690</name>
</gene>
<evidence type="ECO:0000256" key="2">
    <source>
        <dbReference type="SAM" id="Phobius"/>
    </source>
</evidence>
<keyword evidence="2" id="KW-0472">Membrane</keyword>
<proteinExistence type="predicted"/>
<comment type="caution">
    <text evidence="4">The sequence shown here is derived from an EMBL/GenBank/DDBJ whole genome shotgun (WGS) entry which is preliminary data.</text>
</comment>
<keyword evidence="2" id="KW-0812">Transmembrane</keyword>
<keyword evidence="5" id="KW-1185">Reference proteome</keyword>
<dbReference type="EMBL" id="BLLI01000130">
    <property type="protein sequence ID" value="GFH43489.1"/>
    <property type="molecule type" value="Genomic_DNA"/>
</dbReference>
<dbReference type="Pfam" id="PF11611">
    <property type="entry name" value="DUF4352"/>
    <property type="match status" value="1"/>
</dbReference>
<dbReference type="Proteomes" id="UP000480303">
    <property type="component" value="Unassembled WGS sequence"/>
</dbReference>
<accession>A0A6A0BDH7</accession>
<dbReference type="InterPro" id="IPR029050">
    <property type="entry name" value="Immunoprotect_excell_Ig-like"/>
</dbReference>
<evidence type="ECO:0000313" key="4">
    <source>
        <dbReference type="EMBL" id="GFH43489.1"/>
    </source>
</evidence>
<reference evidence="4 5" key="1">
    <citation type="submission" date="2020-02" db="EMBL/GenBank/DDBJ databases">
        <title>Draft genome sequence of Lactococcus sp. Hs30E4-3.</title>
        <authorList>
            <person name="Noda S."/>
            <person name="Yuki M."/>
            <person name="Ohkuma M."/>
        </authorList>
    </citation>
    <scope>NUCLEOTIDE SEQUENCE [LARGE SCALE GENOMIC DNA]</scope>
    <source>
        <strain evidence="4 5">Hs30E4-3</strain>
    </source>
</reference>
<organism evidence="4 5">
    <name type="scientific">Pseudolactococcus hodotermopsidis</name>
    <dbReference type="NCBI Taxonomy" id="2709157"/>
    <lineage>
        <taxon>Bacteria</taxon>
        <taxon>Bacillati</taxon>
        <taxon>Bacillota</taxon>
        <taxon>Bacilli</taxon>
        <taxon>Lactobacillales</taxon>
        <taxon>Streptococcaceae</taxon>
        <taxon>Pseudolactococcus</taxon>
    </lineage>
</organism>
<dbReference type="InterPro" id="IPR029051">
    <property type="entry name" value="DUF4352"/>
</dbReference>
<evidence type="ECO:0000256" key="1">
    <source>
        <dbReference type="ARBA" id="ARBA00022729"/>
    </source>
</evidence>
<sequence length="189" mass="20923">MAKKIEGEDGKVYKEQKPVYKRIWFILLVALVVIVVVTSSGGDKGAKKVTTDDTTTKTSEKEQDVFKVGDTVEVNGVHFKVNSVEFTDGEEYNEPDEGKKFVVVNVTIENQSKKVVSYNPLDFGLDDQGNVTDFWEYLSGVETLSYGTLKEGGTVSGNLIGQAKQEDKLKLDYTGNMFDTSSKLSIELN</sequence>
<feature type="transmembrane region" description="Helical" evidence="2">
    <location>
        <begin position="23"/>
        <end position="42"/>
    </location>
</feature>
<feature type="domain" description="DUF4352" evidence="3">
    <location>
        <begin position="66"/>
        <end position="180"/>
    </location>
</feature>
<protein>
    <recommendedName>
        <fullName evidence="3">DUF4352 domain-containing protein</fullName>
    </recommendedName>
</protein>
<dbReference type="Gene3D" id="2.60.40.1240">
    <property type="match status" value="1"/>
</dbReference>
<name>A0A6A0BDH7_9LACT</name>
<keyword evidence="1" id="KW-0732">Signal</keyword>
<keyword evidence="2" id="KW-1133">Transmembrane helix</keyword>